<dbReference type="GO" id="GO:0005524">
    <property type="term" value="F:ATP binding"/>
    <property type="evidence" value="ECO:0007669"/>
    <property type="project" value="UniProtKB-KW"/>
</dbReference>
<dbReference type="InterPro" id="IPR036890">
    <property type="entry name" value="HATPase_C_sf"/>
</dbReference>
<dbReference type="Pfam" id="PF02518">
    <property type="entry name" value="HATPase_c"/>
    <property type="match status" value="1"/>
</dbReference>
<keyword evidence="11" id="KW-1185">Reference proteome</keyword>
<evidence type="ECO:0000256" key="5">
    <source>
        <dbReference type="ARBA" id="ARBA00022741"/>
    </source>
</evidence>
<evidence type="ECO:0000256" key="4">
    <source>
        <dbReference type="ARBA" id="ARBA00022679"/>
    </source>
</evidence>
<gene>
    <name evidence="10" type="primary">senX3</name>
    <name evidence="10" type="ORF">Pla110_16510</name>
</gene>
<proteinExistence type="predicted"/>
<evidence type="ECO:0000256" key="7">
    <source>
        <dbReference type="ARBA" id="ARBA00022840"/>
    </source>
</evidence>
<accession>A0A518CL26</accession>
<dbReference type="SMART" id="SM00387">
    <property type="entry name" value="HATPase_c"/>
    <property type="match status" value="1"/>
</dbReference>
<evidence type="ECO:0000313" key="10">
    <source>
        <dbReference type="EMBL" id="QDU79931.1"/>
    </source>
</evidence>
<dbReference type="InterPro" id="IPR003594">
    <property type="entry name" value="HATPase_dom"/>
</dbReference>
<evidence type="ECO:0000256" key="1">
    <source>
        <dbReference type="ARBA" id="ARBA00000085"/>
    </source>
</evidence>
<keyword evidence="6 10" id="KW-0418">Kinase</keyword>
<keyword evidence="3" id="KW-0597">Phosphoprotein</keyword>
<keyword evidence="7" id="KW-0067">ATP-binding</keyword>
<evidence type="ECO:0000256" key="8">
    <source>
        <dbReference type="ARBA" id="ARBA00023012"/>
    </source>
</evidence>
<dbReference type="EC" id="2.7.13.3" evidence="2"/>
<keyword evidence="5" id="KW-0547">Nucleotide-binding</keyword>
<evidence type="ECO:0000256" key="6">
    <source>
        <dbReference type="ARBA" id="ARBA00022777"/>
    </source>
</evidence>
<feature type="domain" description="Histidine kinase" evidence="9">
    <location>
        <begin position="185"/>
        <end position="394"/>
    </location>
</feature>
<dbReference type="PROSITE" id="PS50109">
    <property type="entry name" value="HIS_KIN"/>
    <property type="match status" value="1"/>
</dbReference>
<evidence type="ECO:0000256" key="2">
    <source>
        <dbReference type="ARBA" id="ARBA00012438"/>
    </source>
</evidence>
<dbReference type="CDD" id="cd00082">
    <property type="entry name" value="HisKA"/>
    <property type="match status" value="1"/>
</dbReference>
<evidence type="ECO:0000313" key="11">
    <source>
        <dbReference type="Proteomes" id="UP000317178"/>
    </source>
</evidence>
<dbReference type="SMART" id="SM00388">
    <property type="entry name" value="HisKA"/>
    <property type="match status" value="1"/>
</dbReference>
<evidence type="ECO:0000256" key="3">
    <source>
        <dbReference type="ARBA" id="ARBA00022553"/>
    </source>
</evidence>
<dbReference type="InterPro" id="IPR003661">
    <property type="entry name" value="HisK_dim/P_dom"/>
</dbReference>
<dbReference type="Gene3D" id="3.30.565.10">
    <property type="entry name" value="Histidine kinase-like ATPase, C-terminal domain"/>
    <property type="match status" value="1"/>
</dbReference>
<dbReference type="PANTHER" id="PTHR43065:SF10">
    <property type="entry name" value="PEROXIDE STRESS-ACTIVATED HISTIDINE KINASE MAK3"/>
    <property type="match status" value="1"/>
</dbReference>
<dbReference type="Proteomes" id="UP000317178">
    <property type="component" value="Chromosome"/>
</dbReference>
<dbReference type="InterPro" id="IPR036097">
    <property type="entry name" value="HisK_dim/P_sf"/>
</dbReference>
<name>A0A518CL26_9PLAN</name>
<dbReference type="KEGG" id="plon:Pla110_16510"/>
<protein>
    <recommendedName>
        <fullName evidence="2">histidine kinase</fullName>
        <ecNumber evidence="2">2.7.13.3</ecNumber>
    </recommendedName>
</protein>
<sequence length="402" mass="45124">MSLSADTLSTASSNTTETSLVNRLSQRYWQLMPTLDFPNALQRVVEIWWEETTSHAVLLITPSPGEQSLWFHFYDQQRSIVELGTKFPCDSDWAENFLALVEQQWGEFFPASDLHQLQFIPLHISGPVRGMLACAIPVSSLSDDFEKAAEVTCRFLEQVRLAHRPASLVQLQELKLQSLAEFAAGAGHEINNPLATISGRAQLLLKNEADPERREMLTNIGAQALRIRDMIGDLMLFGRPPVPQFESVPLREVFDDVIRKLKARFGNEISFEIASSEDYFLLADRTQLEQVVCSLLENGLIHSPDDTEKILRIEYRPGYEGRVQIEITSPGSSLSDLNQLHMFDPFYSGQQAGRGLGFGLSKAWQIARLHDATIAVSSHPSQGTKVTVHWPKASEKTTHQPI</sequence>
<dbReference type="RefSeq" id="WP_144994919.1">
    <property type="nucleotide sequence ID" value="NZ_CP036281.1"/>
</dbReference>
<keyword evidence="8" id="KW-0902">Two-component regulatory system</keyword>
<evidence type="ECO:0000259" key="9">
    <source>
        <dbReference type="PROSITE" id="PS50109"/>
    </source>
</evidence>
<dbReference type="SUPFAM" id="SSF55874">
    <property type="entry name" value="ATPase domain of HSP90 chaperone/DNA topoisomerase II/histidine kinase"/>
    <property type="match status" value="1"/>
</dbReference>
<reference evidence="10 11" key="1">
    <citation type="submission" date="2019-02" db="EMBL/GenBank/DDBJ databases">
        <title>Deep-cultivation of Planctomycetes and their phenomic and genomic characterization uncovers novel biology.</title>
        <authorList>
            <person name="Wiegand S."/>
            <person name="Jogler M."/>
            <person name="Boedeker C."/>
            <person name="Pinto D."/>
            <person name="Vollmers J."/>
            <person name="Rivas-Marin E."/>
            <person name="Kohn T."/>
            <person name="Peeters S.H."/>
            <person name="Heuer A."/>
            <person name="Rast P."/>
            <person name="Oberbeckmann S."/>
            <person name="Bunk B."/>
            <person name="Jeske O."/>
            <person name="Meyerdierks A."/>
            <person name="Storesund J.E."/>
            <person name="Kallscheuer N."/>
            <person name="Luecker S."/>
            <person name="Lage O.M."/>
            <person name="Pohl T."/>
            <person name="Merkel B.J."/>
            <person name="Hornburger P."/>
            <person name="Mueller R.-W."/>
            <person name="Bruemmer F."/>
            <person name="Labrenz M."/>
            <person name="Spormann A.M."/>
            <person name="Op den Camp H."/>
            <person name="Overmann J."/>
            <person name="Amann R."/>
            <person name="Jetten M.S.M."/>
            <person name="Mascher T."/>
            <person name="Medema M.H."/>
            <person name="Devos D.P."/>
            <person name="Kaster A.-K."/>
            <person name="Ovreas L."/>
            <person name="Rohde M."/>
            <person name="Galperin M.Y."/>
            <person name="Jogler C."/>
        </authorList>
    </citation>
    <scope>NUCLEOTIDE SEQUENCE [LARGE SCALE GENOMIC DNA]</scope>
    <source>
        <strain evidence="10 11">Pla110</strain>
    </source>
</reference>
<dbReference type="SUPFAM" id="SSF47384">
    <property type="entry name" value="Homodimeric domain of signal transducing histidine kinase"/>
    <property type="match status" value="1"/>
</dbReference>
<dbReference type="AlphaFoldDB" id="A0A518CL26"/>
<dbReference type="EMBL" id="CP036281">
    <property type="protein sequence ID" value="QDU79931.1"/>
    <property type="molecule type" value="Genomic_DNA"/>
</dbReference>
<dbReference type="OrthoDB" id="239518at2"/>
<keyword evidence="4 10" id="KW-0808">Transferase</keyword>
<comment type="catalytic activity">
    <reaction evidence="1">
        <text>ATP + protein L-histidine = ADP + protein N-phospho-L-histidine.</text>
        <dbReference type="EC" id="2.7.13.3"/>
    </reaction>
</comment>
<dbReference type="Pfam" id="PF00512">
    <property type="entry name" value="HisKA"/>
    <property type="match status" value="1"/>
</dbReference>
<dbReference type="PANTHER" id="PTHR43065">
    <property type="entry name" value="SENSOR HISTIDINE KINASE"/>
    <property type="match status" value="1"/>
</dbReference>
<dbReference type="Gene3D" id="1.10.287.130">
    <property type="match status" value="1"/>
</dbReference>
<dbReference type="InterPro" id="IPR005467">
    <property type="entry name" value="His_kinase_dom"/>
</dbReference>
<dbReference type="GO" id="GO:0000155">
    <property type="term" value="F:phosphorelay sensor kinase activity"/>
    <property type="evidence" value="ECO:0007669"/>
    <property type="project" value="InterPro"/>
</dbReference>
<organism evidence="10 11">
    <name type="scientific">Polystyrenella longa</name>
    <dbReference type="NCBI Taxonomy" id="2528007"/>
    <lineage>
        <taxon>Bacteria</taxon>
        <taxon>Pseudomonadati</taxon>
        <taxon>Planctomycetota</taxon>
        <taxon>Planctomycetia</taxon>
        <taxon>Planctomycetales</taxon>
        <taxon>Planctomycetaceae</taxon>
        <taxon>Polystyrenella</taxon>
    </lineage>
</organism>